<dbReference type="Gene3D" id="2.130.10.10">
    <property type="entry name" value="YVTN repeat-like/Quinoprotein amine dehydrogenase"/>
    <property type="match status" value="1"/>
</dbReference>
<evidence type="ECO:0000256" key="2">
    <source>
        <dbReference type="ARBA" id="ARBA00022552"/>
    </source>
</evidence>
<keyword evidence="5" id="KW-0539">Nucleus</keyword>
<evidence type="ECO:0000256" key="6">
    <source>
        <dbReference type="PROSITE-ProRule" id="PRU00221"/>
    </source>
</evidence>
<dbReference type="InterPro" id="IPR012952">
    <property type="entry name" value="BING4_C_dom"/>
</dbReference>
<evidence type="ECO:0000313" key="10">
    <source>
        <dbReference type="WBParaSite" id="TASK_0000749501-mRNA-1"/>
    </source>
</evidence>
<dbReference type="EMBL" id="UYRS01018626">
    <property type="protein sequence ID" value="VDK38479.1"/>
    <property type="molecule type" value="Genomic_DNA"/>
</dbReference>
<dbReference type="AlphaFoldDB" id="A0A0R3WAC9"/>
<sequence length="550" mass="61924">MDTRGFPTRFHRKKALRQFQKSKFAAKQAAKVASVNPERPGFIEKDEDEVVTQEIIRQNVDLGSASKVFVIYIGLSCCSNSSLRLTQALIPLITLETEGRFAIPIGGMIANRYLAICGKRGHLAAFDWMTKRLMFEINVNEECRDVKFLHQETFISVAQKGYTYVYDNQGIELHCLKRLAGIRRLEFLPYHFILVAMAENGFMYYLDTSVGEIVASYPTFMGSLSVACQNPTNASILTGHPGGTVSVWIPTEKTPVVKMLCHNSGVKSIAVNRTGQYLATCGLDRYLKIWDLRSTHNCLAEITLATPAVTMDFSQMGLLALGSSITVQVLKDPATSDVTQQHVDVEAGRVHRQVLRGAYLTHNCKRPVNGVAFCPYEDVLGVATAGGFHSLLCPGAGEPNFDALEENPFANRRYRQEREVRRLLDKIPYTMISVDSMLNKVRLQDIEEEWEKKCKALLGEVPKVPMPKVNRNKKKGRSKAQNIEKRKQVLRFNRKQFEVSTLMREKAVQREKQKVATAEMGNLPSDVLVAKRRTKKRTNSALDVLIPRKH</sequence>
<dbReference type="Proteomes" id="UP000282613">
    <property type="component" value="Unassembled WGS sequence"/>
</dbReference>
<dbReference type="PROSITE" id="PS50082">
    <property type="entry name" value="WD_REPEATS_2"/>
    <property type="match status" value="1"/>
</dbReference>
<reference evidence="8 9" key="2">
    <citation type="submission" date="2018-11" db="EMBL/GenBank/DDBJ databases">
        <authorList>
            <consortium name="Pathogen Informatics"/>
        </authorList>
    </citation>
    <scope>NUCLEOTIDE SEQUENCE [LARGE SCALE GENOMIC DNA]</scope>
</reference>
<dbReference type="PROSITE" id="PS50294">
    <property type="entry name" value="WD_REPEATS_REGION"/>
    <property type="match status" value="1"/>
</dbReference>
<dbReference type="InterPro" id="IPR036322">
    <property type="entry name" value="WD40_repeat_dom_sf"/>
</dbReference>
<protein>
    <submittedName>
        <fullName evidence="10">WD_REPEATS_REGION domain-containing protein</fullName>
    </submittedName>
</protein>
<dbReference type="FunFam" id="2.130.10.10:FF:000378">
    <property type="entry name" value="U3 small nucleolar RNA-associated protein 7"/>
    <property type="match status" value="1"/>
</dbReference>
<comment type="subcellular location">
    <subcellularLocation>
        <location evidence="1">Nucleus</location>
        <location evidence="1">Nucleolus</location>
    </subcellularLocation>
</comment>
<dbReference type="PROSITE" id="PS00678">
    <property type="entry name" value="WD_REPEATS_1"/>
    <property type="match status" value="1"/>
</dbReference>
<evidence type="ECO:0000313" key="8">
    <source>
        <dbReference type="EMBL" id="VDK38479.1"/>
    </source>
</evidence>
<keyword evidence="4" id="KW-0677">Repeat</keyword>
<dbReference type="SUPFAM" id="SSF50978">
    <property type="entry name" value="WD40 repeat-like"/>
    <property type="match status" value="1"/>
</dbReference>
<evidence type="ECO:0000256" key="1">
    <source>
        <dbReference type="ARBA" id="ARBA00004604"/>
    </source>
</evidence>
<evidence type="ECO:0000259" key="7">
    <source>
        <dbReference type="SMART" id="SM01033"/>
    </source>
</evidence>
<dbReference type="PANTHER" id="PTHR14085:SF3">
    <property type="entry name" value="WD REPEAT-CONTAINING PROTEIN 46"/>
    <property type="match status" value="1"/>
</dbReference>
<dbReference type="InterPro" id="IPR015943">
    <property type="entry name" value="WD40/YVTN_repeat-like_dom_sf"/>
</dbReference>
<dbReference type="GO" id="GO:0000462">
    <property type="term" value="P:maturation of SSU-rRNA from tricistronic rRNA transcript (SSU-rRNA, 5.8S rRNA, LSU-rRNA)"/>
    <property type="evidence" value="ECO:0007669"/>
    <property type="project" value="TreeGrafter"/>
</dbReference>
<feature type="domain" description="BING4 C-terminal" evidence="7">
    <location>
        <begin position="358"/>
        <end position="436"/>
    </location>
</feature>
<keyword evidence="2" id="KW-0698">rRNA processing</keyword>
<proteinExistence type="predicted"/>
<dbReference type="GO" id="GO:0032040">
    <property type="term" value="C:small-subunit processome"/>
    <property type="evidence" value="ECO:0007669"/>
    <property type="project" value="TreeGrafter"/>
</dbReference>
<keyword evidence="9" id="KW-1185">Reference proteome</keyword>
<dbReference type="PANTHER" id="PTHR14085">
    <property type="entry name" value="WD-REPEAT PROTEIN BING4"/>
    <property type="match status" value="1"/>
</dbReference>
<reference evidence="10" key="1">
    <citation type="submission" date="2017-02" db="UniProtKB">
        <authorList>
            <consortium name="WormBaseParasite"/>
        </authorList>
    </citation>
    <scope>IDENTIFICATION</scope>
</reference>
<dbReference type="Pfam" id="PF08149">
    <property type="entry name" value="BING4CT"/>
    <property type="match status" value="1"/>
</dbReference>
<dbReference type="Pfam" id="PF00400">
    <property type="entry name" value="WD40"/>
    <property type="match status" value="1"/>
</dbReference>
<organism evidence="10">
    <name type="scientific">Taenia asiatica</name>
    <name type="common">Asian tapeworm</name>
    <dbReference type="NCBI Taxonomy" id="60517"/>
    <lineage>
        <taxon>Eukaryota</taxon>
        <taxon>Metazoa</taxon>
        <taxon>Spiralia</taxon>
        <taxon>Lophotrochozoa</taxon>
        <taxon>Platyhelminthes</taxon>
        <taxon>Cestoda</taxon>
        <taxon>Eucestoda</taxon>
        <taxon>Cyclophyllidea</taxon>
        <taxon>Taeniidae</taxon>
        <taxon>Taenia</taxon>
    </lineage>
</organism>
<dbReference type="OrthoDB" id="10251154at2759"/>
<evidence type="ECO:0000256" key="4">
    <source>
        <dbReference type="ARBA" id="ARBA00022737"/>
    </source>
</evidence>
<dbReference type="STRING" id="60517.A0A0R3WAC9"/>
<evidence type="ECO:0000256" key="3">
    <source>
        <dbReference type="ARBA" id="ARBA00022574"/>
    </source>
</evidence>
<dbReference type="WBParaSite" id="TASK_0000749501-mRNA-1">
    <property type="protein sequence ID" value="TASK_0000749501-mRNA-1"/>
    <property type="gene ID" value="TASK_0000749501"/>
</dbReference>
<dbReference type="SMART" id="SM01033">
    <property type="entry name" value="BING4CT"/>
    <property type="match status" value="1"/>
</dbReference>
<dbReference type="GO" id="GO:0030686">
    <property type="term" value="C:90S preribosome"/>
    <property type="evidence" value="ECO:0007669"/>
    <property type="project" value="TreeGrafter"/>
</dbReference>
<evidence type="ECO:0000313" key="9">
    <source>
        <dbReference type="Proteomes" id="UP000282613"/>
    </source>
</evidence>
<dbReference type="InterPro" id="IPR040315">
    <property type="entry name" value="WDR46/Utp7"/>
</dbReference>
<evidence type="ECO:0000256" key="5">
    <source>
        <dbReference type="ARBA" id="ARBA00023242"/>
    </source>
</evidence>
<gene>
    <name evidence="8" type="ORF">TASK_LOCUS7496</name>
</gene>
<feature type="repeat" description="WD" evidence="6">
    <location>
        <begin position="259"/>
        <end position="294"/>
    </location>
</feature>
<dbReference type="InterPro" id="IPR019775">
    <property type="entry name" value="WD40_repeat_CS"/>
</dbReference>
<name>A0A0R3WAC9_TAEAS</name>
<keyword evidence="3 6" id="KW-0853">WD repeat</keyword>
<accession>A0A0R3WAC9</accession>
<dbReference type="SMART" id="SM00320">
    <property type="entry name" value="WD40"/>
    <property type="match status" value="3"/>
</dbReference>
<dbReference type="InterPro" id="IPR001680">
    <property type="entry name" value="WD40_rpt"/>
</dbReference>